<protein>
    <submittedName>
        <fullName evidence="1">Uncharacterized protein</fullName>
    </submittedName>
</protein>
<gene>
    <name evidence="1" type="ORF">FPE_LOCUS29139</name>
</gene>
<reference evidence="1" key="1">
    <citation type="submission" date="2023-05" db="EMBL/GenBank/DDBJ databases">
        <authorList>
            <person name="Huff M."/>
        </authorList>
    </citation>
    <scope>NUCLEOTIDE SEQUENCE</scope>
</reference>
<name>A0AAD2A4X5_9LAMI</name>
<dbReference type="AlphaFoldDB" id="A0AAD2A4X5"/>
<dbReference type="Proteomes" id="UP000834106">
    <property type="component" value="Chromosome 18"/>
</dbReference>
<evidence type="ECO:0000313" key="2">
    <source>
        <dbReference type="Proteomes" id="UP000834106"/>
    </source>
</evidence>
<dbReference type="EMBL" id="OU503053">
    <property type="protein sequence ID" value="CAI9781709.1"/>
    <property type="molecule type" value="Genomic_DNA"/>
</dbReference>
<accession>A0AAD2A4X5</accession>
<dbReference type="PANTHER" id="PTHR35123">
    <property type="entry name" value="OS07G0633900 PROTEIN-RELATED"/>
    <property type="match status" value="1"/>
</dbReference>
<sequence>MDFQELFVGRQTARYQRLTSADEKAARPKNYWMKKINGRVKGFRLSKSKKLNWKAVSVILIPKKIARMYFFEIVKRMKLDEVCPAIIFSCQWGLPVLSHSSVNCQKKSRNLTWL</sequence>
<organism evidence="1 2">
    <name type="scientific">Fraxinus pennsylvanica</name>
    <dbReference type="NCBI Taxonomy" id="56036"/>
    <lineage>
        <taxon>Eukaryota</taxon>
        <taxon>Viridiplantae</taxon>
        <taxon>Streptophyta</taxon>
        <taxon>Embryophyta</taxon>
        <taxon>Tracheophyta</taxon>
        <taxon>Spermatophyta</taxon>
        <taxon>Magnoliopsida</taxon>
        <taxon>eudicotyledons</taxon>
        <taxon>Gunneridae</taxon>
        <taxon>Pentapetalae</taxon>
        <taxon>asterids</taxon>
        <taxon>lamiids</taxon>
        <taxon>Lamiales</taxon>
        <taxon>Oleaceae</taxon>
        <taxon>Oleeae</taxon>
        <taxon>Fraxinus</taxon>
    </lineage>
</organism>
<proteinExistence type="predicted"/>
<keyword evidence="2" id="KW-1185">Reference proteome</keyword>
<evidence type="ECO:0000313" key="1">
    <source>
        <dbReference type="EMBL" id="CAI9781709.1"/>
    </source>
</evidence>
<dbReference type="PANTHER" id="PTHR35123:SF3">
    <property type="entry name" value="TRANSMEMBRANE PROTEIN"/>
    <property type="match status" value="1"/>
</dbReference>